<reference evidence="1" key="1">
    <citation type="submission" date="2023-08" db="EMBL/GenBank/DDBJ databases">
        <title>Black Yeasts Isolated from many extreme environments.</title>
        <authorList>
            <person name="Coleine C."/>
            <person name="Stajich J.E."/>
            <person name="Selbmann L."/>
        </authorList>
    </citation>
    <scope>NUCLEOTIDE SEQUENCE</scope>
    <source>
        <strain evidence="1">CCFEE 5810</strain>
    </source>
</reference>
<sequence>MVKNHGLVLLLRPRNPTTSVRNFQYILLNRLSQDASHAHDRPLPVELVVEILEHILLEPQQPTLVSRTPQPSVGATCQPHAQSLEDPYTKLCLKLFRGLRVFENRNLESIAREAYYNANTVRIDIPSKIVVVEPPLLYGVRFVTDIKYLQLDFNCLANTLGPRDAVGTFESIYRDSRKRLDEFYVGRMIGAVEDVADQMPSLKMLRLVITFEPREDAWRHLRHDGRLCCMLLNTESGFAEAWTDRIAPALRSLAVGVVEFKWAVRCEHSECVSFAKRMRMDGSGGETGLKQTDTWSSAKEDGYFTVVLGKSKAMAA</sequence>
<proteinExistence type="predicted"/>
<dbReference type="Proteomes" id="UP001310594">
    <property type="component" value="Unassembled WGS sequence"/>
</dbReference>
<dbReference type="EMBL" id="JAVRQU010000021">
    <property type="protein sequence ID" value="KAK5691429.1"/>
    <property type="molecule type" value="Genomic_DNA"/>
</dbReference>
<accession>A0AAN7ZQW1</accession>
<dbReference type="AlphaFoldDB" id="A0AAN7ZQW1"/>
<name>A0AAN7ZQW1_9PEZI</name>
<comment type="caution">
    <text evidence="1">The sequence shown here is derived from an EMBL/GenBank/DDBJ whole genome shotgun (WGS) entry which is preliminary data.</text>
</comment>
<evidence type="ECO:0000313" key="2">
    <source>
        <dbReference type="Proteomes" id="UP001310594"/>
    </source>
</evidence>
<protein>
    <submittedName>
        <fullName evidence="1">Uncharacterized protein</fullName>
    </submittedName>
</protein>
<evidence type="ECO:0000313" key="1">
    <source>
        <dbReference type="EMBL" id="KAK5691429.1"/>
    </source>
</evidence>
<organism evidence="1 2">
    <name type="scientific">Elasticomyces elasticus</name>
    <dbReference type="NCBI Taxonomy" id="574655"/>
    <lineage>
        <taxon>Eukaryota</taxon>
        <taxon>Fungi</taxon>
        <taxon>Dikarya</taxon>
        <taxon>Ascomycota</taxon>
        <taxon>Pezizomycotina</taxon>
        <taxon>Dothideomycetes</taxon>
        <taxon>Dothideomycetidae</taxon>
        <taxon>Mycosphaerellales</taxon>
        <taxon>Teratosphaeriaceae</taxon>
        <taxon>Elasticomyces</taxon>
    </lineage>
</organism>
<gene>
    <name evidence="1" type="ORF">LTR97_011422</name>
</gene>